<protein>
    <submittedName>
        <fullName evidence="2">Uncharacterized protein</fullName>
    </submittedName>
</protein>
<accession>A0A3D9IRS4</accession>
<evidence type="ECO:0000313" key="3">
    <source>
        <dbReference type="Proteomes" id="UP000256977"/>
    </source>
</evidence>
<dbReference type="RefSeq" id="WP_116063469.1">
    <property type="nucleotide sequence ID" value="NZ_QRDZ01000024.1"/>
</dbReference>
<gene>
    <name evidence="2" type="ORF">DFP98_12430</name>
</gene>
<dbReference type="OrthoDB" id="2692034at2"/>
<evidence type="ECO:0000313" key="2">
    <source>
        <dbReference type="EMBL" id="RED64219.1"/>
    </source>
</evidence>
<name>A0A3D9IRS4_9BACL</name>
<sequence length="105" mass="11951">MSLMDALFYWLQMKWIVSERPEDDAAKDTLTFFAQILSEDHRLTSFDVSSIDEGKVYITYTGGADNESSRTVWFDRESVEQLNRDMFGGASSCGADSNLEDDEED</sequence>
<dbReference type="EMBL" id="QRDZ01000024">
    <property type="protein sequence ID" value="RED64219.1"/>
    <property type="molecule type" value="Genomic_DNA"/>
</dbReference>
<reference evidence="2 3" key="1">
    <citation type="submission" date="2018-07" db="EMBL/GenBank/DDBJ databases">
        <title>Genomic Encyclopedia of Type Strains, Phase III (KMG-III): the genomes of soil and plant-associated and newly described type strains.</title>
        <authorList>
            <person name="Whitman W."/>
        </authorList>
    </citation>
    <scope>NUCLEOTIDE SEQUENCE [LARGE SCALE GENOMIC DNA]</scope>
    <source>
        <strain evidence="2 3">CECT 7287</strain>
    </source>
</reference>
<dbReference type="Proteomes" id="UP000256977">
    <property type="component" value="Unassembled WGS sequence"/>
</dbReference>
<dbReference type="AlphaFoldDB" id="A0A3D9IRS4"/>
<keyword evidence="3" id="KW-1185">Reference proteome</keyword>
<proteinExistence type="predicted"/>
<feature type="region of interest" description="Disordered" evidence="1">
    <location>
        <begin position="86"/>
        <end position="105"/>
    </location>
</feature>
<evidence type="ECO:0000256" key="1">
    <source>
        <dbReference type="SAM" id="MobiDB-lite"/>
    </source>
</evidence>
<organism evidence="2 3">
    <name type="scientific">Cohnella phaseoli</name>
    <dbReference type="NCBI Taxonomy" id="456490"/>
    <lineage>
        <taxon>Bacteria</taxon>
        <taxon>Bacillati</taxon>
        <taxon>Bacillota</taxon>
        <taxon>Bacilli</taxon>
        <taxon>Bacillales</taxon>
        <taxon>Paenibacillaceae</taxon>
        <taxon>Cohnella</taxon>
    </lineage>
</organism>
<comment type="caution">
    <text evidence="2">The sequence shown here is derived from an EMBL/GenBank/DDBJ whole genome shotgun (WGS) entry which is preliminary data.</text>
</comment>